<feature type="transmembrane region" description="Helical" evidence="1">
    <location>
        <begin position="30"/>
        <end position="46"/>
    </location>
</feature>
<keyword evidence="1" id="KW-0812">Transmembrane</keyword>
<keyword evidence="1" id="KW-0472">Membrane</keyword>
<reference evidence="3" key="1">
    <citation type="submission" date="2023-07" db="EMBL/GenBank/DDBJ databases">
        <title>Whole-genome sequencing of a new Methanosarcina sp. Z-7115.</title>
        <authorList>
            <person name="Zhilina T.N."/>
            <person name="Merkel A.Y."/>
        </authorList>
    </citation>
    <scope>NUCLEOTIDE SEQUENCE [LARGE SCALE GENOMIC DNA]</scope>
    <source>
        <strain evidence="3">Z-7115</strain>
    </source>
</reference>
<comment type="caution">
    <text evidence="2">The sequence shown here is derived from an EMBL/GenBank/DDBJ whole genome shotgun (WGS) entry which is preliminary data.</text>
</comment>
<proteinExistence type="predicted"/>
<feature type="transmembrane region" description="Helical" evidence="1">
    <location>
        <begin position="104"/>
        <end position="126"/>
    </location>
</feature>
<dbReference type="InterPro" id="IPR007404">
    <property type="entry name" value="YdjM-like"/>
</dbReference>
<dbReference type="Proteomes" id="UP001246244">
    <property type="component" value="Unassembled WGS sequence"/>
</dbReference>
<feature type="transmembrane region" description="Helical" evidence="1">
    <location>
        <begin position="62"/>
        <end position="83"/>
    </location>
</feature>
<dbReference type="Pfam" id="PF04307">
    <property type="entry name" value="YdjM"/>
    <property type="match status" value="1"/>
</dbReference>
<accession>A0ABU2CYH7</accession>
<gene>
    <name evidence="2" type="ORF">RG963_03070</name>
</gene>
<dbReference type="RefSeq" id="WP_310574810.1">
    <property type="nucleotide sequence ID" value="NZ_JAVKPK010000008.1"/>
</dbReference>
<name>A0ABU2CYH7_9EURY</name>
<evidence type="ECO:0000313" key="3">
    <source>
        <dbReference type="Proteomes" id="UP001246244"/>
    </source>
</evidence>
<organism evidence="2 3">
    <name type="scientific">Methanosarcina baikalica</name>
    <dbReference type="NCBI Taxonomy" id="3073890"/>
    <lineage>
        <taxon>Archaea</taxon>
        <taxon>Methanobacteriati</taxon>
        <taxon>Methanobacteriota</taxon>
        <taxon>Stenosarchaea group</taxon>
        <taxon>Methanomicrobia</taxon>
        <taxon>Methanosarcinales</taxon>
        <taxon>Methanosarcinaceae</taxon>
        <taxon>Methanosarcina</taxon>
    </lineage>
</organism>
<keyword evidence="3" id="KW-1185">Reference proteome</keyword>
<feature type="transmembrane region" description="Helical" evidence="1">
    <location>
        <begin position="6"/>
        <end position="23"/>
    </location>
</feature>
<evidence type="ECO:0000256" key="1">
    <source>
        <dbReference type="SAM" id="Phobius"/>
    </source>
</evidence>
<sequence length="278" mass="31682">MLGKDHVSITLGTVFPFTIPLIFSENSQPVYALCVLVAALIGSLAPDADSDGKPKLHYDFKIIYYIMVPLHKLIVFSFSFFNFKEKMNLEYVVEEQHRGVMHSPIGVFISSFLLTLLTTIVGYFIFHEINATLIGFLFLGLISGQFLHLLEDSCTVSGIKWLFPFGTGELKGSIYTGNKIEGKKDIRPFLYRVFLLFFSAILLIFHSLGTIDVNEPAVYLFIFAAVTLIWGLIFLIAKIDNDNLWMQDAKKVRELERAVDRIGKHDTVRKRRKKRYGN</sequence>
<feature type="transmembrane region" description="Helical" evidence="1">
    <location>
        <begin position="217"/>
        <end position="237"/>
    </location>
</feature>
<feature type="transmembrane region" description="Helical" evidence="1">
    <location>
        <begin position="132"/>
        <end position="150"/>
    </location>
</feature>
<keyword evidence="1" id="KW-1133">Transmembrane helix</keyword>
<keyword evidence="2" id="KW-0378">Hydrolase</keyword>
<protein>
    <submittedName>
        <fullName evidence="2">Metal-dependent hydrolase</fullName>
    </submittedName>
</protein>
<dbReference type="EMBL" id="JAVKPK010000008">
    <property type="protein sequence ID" value="MDR7664783.1"/>
    <property type="molecule type" value="Genomic_DNA"/>
</dbReference>
<evidence type="ECO:0000313" key="2">
    <source>
        <dbReference type="EMBL" id="MDR7664783.1"/>
    </source>
</evidence>
<dbReference type="GO" id="GO:0016787">
    <property type="term" value="F:hydrolase activity"/>
    <property type="evidence" value="ECO:0007669"/>
    <property type="project" value="UniProtKB-KW"/>
</dbReference>
<feature type="transmembrane region" description="Helical" evidence="1">
    <location>
        <begin position="189"/>
        <end position="211"/>
    </location>
</feature>